<dbReference type="RefSeq" id="WP_281817516.1">
    <property type="nucleotide sequence ID" value="NZ_BRLB01000012.1"/>
</dbReference>
<organism evidence="2 3">
    <name type="scientific">Vallitalea longa</name>
    <dbReference type="NCBI Taxonomy" id="2936439"/>
    <lineage>
        <taxon>Bacteria</taxon>
        <taxon>Bacillati</taxon>
        <taxon>Bacillota</taxon>
        <taxon>Clostridia</taxon>
        <taxon>Lachnospirales</taxon>
        <taxon>Vallitaleaceae</taxon>
        <taxon>Vallitalea</taxon>
    </lineage>
</organism>
<feature type="transmembrane region" description="Helical" evidence="1">
    <location>
        <begin position="12"/>
        <end position="34"/>
    </location>
</feature>
<dbReference type="Proteomes" id="UP001144256">
    <property type="component" value="Unassembled WGS sequence"/>
</dbReference>
<evidence type="ECO:0000256" key="1">
    <source>
        <dbReference type="SAM" id="Phobius"/>
    </source>
</evidence>
<dbReference type="EMBL" id="BRLB01000012">
    <property type="protein sequence ID" value="GKX30938.1"/>
    <property type="molecule type" value="Genomic_DNA"/>
</dbReference>
<gene>
    <name evidence="2" type="ORF">SH1V18_34180</name>
</gene>
<comment type="caution">
    <text evidence="2">The sequence shown here is derived from an EMBL/GenBank/DDBJ whole genome shotgun (WGS) entry which is preliminary data.</text>
</comment>
<accession>A0A9W5YEN7</accession>
<keyword evidence="1" id="KW-1133">Transmembrane helix</keyword>
<protein>
    <submittedName>
        <fullName evidence="2">Uncharacterized protein</fullName>
    </submittedName>
</protein>
<reference evidence="2" key="1">
    <citation type="submission" date="2022-06" db="EMBL/GenBank/DDBJ databases">
        <title>Vallitalea longa sp. nov., an anaerobic bacterium isolated from marine sediment.</title>
        <authorList>
            <person name="Hirano S."/>
            <person name="Terahara T."/>
            <person name="Mori K."/>
            <person name="Hamada M."/>
            <person name="Matsumoto R."/>
            <person name="Kobayashi T."/>
        </authorList>
    </citation>
    <scope>NUCLEOTIDE SEQUENCE</scope>
    <source>
        <strain evidence="2">SH18-1</strain>
    </source>
</reference>
<proteinExistence type="predicted"/>
<evidence type="ECO:0000313" key="3">
    <source>
        <dbReference type="Proteomes" id="UP001144256"/>
    </source>
</evidence>
<keyword evidence="3" id="KW-1185">Reference proteome</keyword>
<evidence type="ECO:0000313" key="2">
    <source>
        <dbReference type="EMBL" id="GKX30938.1"/>
    </source>
</evidence>
<name>A0A9W5YEN7_9FIRM</name>
<keyword evidence="1" id="KW-0812">Transmembrane</keyword>
<sequence>MKKVKGSLTVEAALVLPIFLMAILSIMYIMKIIYIHENIQQSLSETANELATYSYILDKSKILGAQQEIYQNASRNSSSGKNMYNRLEDLFKSIEGGNSYTYEEKKLDTTFVHTSNTSDLNSNIDNFLGIITKIKGIMKDNAETAYGSLYEMVDSLDSVLNSVKKTMVSGSLCEGISVANNYVGTKIAEKILDNYITDEQYERWYIVGGKKGMNFRHSKFMLDNQDIDLVVKYRINIPMPFPGIRNIPMTQRVKVRGWTGNGGDHNECMEEQKVSSQNYEELTDETIVYCVKNSNVYHKYLTCVNNVTIPEIYDRSKHKHKLCERCSKNVDMSKIKFVYHTPSGEVYHVDSSCTQIHSDIIEMTKKEAEESGRHLCKNCIRTMERLE</sequence>
<dbReference type="AlphaFoldDB" id="A0A9W5YEN7"/>
<keyword evidence="1" id="KW-0472">Membrane</keyword>